<dbReference type="InterPro" id="IPR019192">
    <property type="entry name" value="Ribosomal_mL40"/>
</dbReference>
<dbReference type="PANTHER" id="PTHR13359">
    <property type="entry name" value="39S RIBOSOMAL PROTEIN L40, MITOCHONDRIAL"/>
    <property type="match status" value="1"/>
</dbReference>
<dbReference type="PANTHER" id="PTHR13359:SF2">
    <property type="entry name" value="LARGE RIBOSOMAL SUBUNIT PROTEIN ML40"/>
    <property type="match status" value="1"/>
</dbReference>
<evidence type="ECO:0000256" key="3">
    <source>
        <dbReference type="ARBA" id="ARBA00022946"/>
    </source>
</evidence>
<sequence>MVLAFEFASNVKRMNKIVGYVLGLGRTNIMSGFHVARELHFSAAVNTSVFMKKQKKVDPELAKIRENRKRRKLEKEIRQLKKHGKTPKPVEELQLDLKSAKNEKERYRLPTQHTEDELDRRAEVFSEYSKSRSLLMMKDDQWIRESIRLQNKALNELKNMAPELYDAAVQEDVTVDKTVVLQGPVLTPPLPNYDPPDGDYIDTTRTWV</sequence>
<dbReference type="InterPro" id="IPR039145">
    <property type="entry name" value="Ribosomal_mL40_metazoa/plant"/>
</dbReference>
<evidence type="ECO:0000256" key="4">
    <source>
        <dbReference type="ARBA" id="ARBA00022980"/>
    </source>
</evidence>
<keyword evidence="9" id="KW-1185">Reference proteome</keyword>
<organism evidence="10">
    <name type="scientific">Enterobius vermicularis</name>
    <name type="common">Human pinworm</name>
    <dbReference type="NCBI Taxonomy" id="51028"/>
    <lineage>
        <taxon>Eukaryota</taxon>
        <taxon>Metazoa</taxon>
        <taxon>Ecdysozoa</taxon>
        <taxon>Nematoda</taxon>
        <taxon>Chromadorea</taxon>
        <taxon>Rhabditida</taxon>
        <taxon>Spirurina</taxon>
        <taxon>Oxyuridomorpha</taxon>
        <taxon>Oxyuroidea</taxon>
        <taxon>Oxyuridae</taxon>
        <taxon>Enterobius</taxon>
    </lineage>
</organism>
<dbReference type="Gene3D" id="6.10.250.3440">
    <property type="match status" value="1"/>
</dbReference>
<proteinExistence type="inferred from homology"/>
<evidence type="ECO:0000313" key="9">
    <source>
        <dbReference type="Proteomes" id="UP000274131"/>
    </source>
</evidence>
<gene>
    <name evidence="8" type="ORF">EVEC_LOCUS224</name>
</gene>
<keyword evidence="5" id="KW-0496">Mitochondrion</keyword>
<keyword evidence="3" id="KW-0809">Transit peptide</keyword>
<reference evidence="10" key="1">
    <citation type="submission" date="2017-02" db="UniProtKB">
        <authorList>
            <consortium name="WormBaseParasite"/>
        </authorList>
    </citation>
    <scope>IDENTIFICATION</scope>
</reference>
<accession>A0A0N4UT09</accession>
<protein>
    <recommendedName>
        <fullName evidence="7">Large ribosomal subunit protein mL40</fullName>
    </recommendedName>
</protein>
<evidence type="ECO:0000256" key="7">
    <source>
        <dbReference type="ARBA" id="ARBA00035192"/>
    </source>
</evidence>
<dbReference type="OrthoDB" id="5977625at2759"/>
<dbReference type="STRING" id="51028.A0A0N4UT09"/>
<evidence type="ECO:0000256" key="6">
    <source>
        <dbReference type="ARBA" id="ARBA00023274"/>
    </source>
</evidence>
<name>A0A0N4UT09_ENTVE</name>
<evidence type="ECO:0000313" key="8">
    <source>
        <dbReference type="EMBL" id="VDD85081.1"/>
    </source>
</evidence>
<dbReference type="AlphaFoldDB" id="A0A0N4UT09"/>
<evidence type="ECO:0000313" key="10">
    <source>
        <dbReference type="WBParaSite" id="EVEC_0000031801-mRNA-1"/>
    </source>
</evidence>
<dbReference type="WBParaSite" id="EVEC_0000031801-mRNA-1">
    <property type="protein sequence ID" value="EVEC_0000031801-mRNA-1"/>
    <property type="gene ID" value="EVEC_0000031801"/>
</dbReference>
<dbReference type="EMBL" id="UXUI01000159">
    <property type="protein sequence ID" value="VDD85081.1"/>
    <property type="molecule type" value="Genomic_DNA"/>
</dbReference>
<evidence type="ECO:0000256" key="2">
    <source>
        <dbReference type="ARBA" id="ARBA00009360"/>
    </source>
</evidence>
<comment type="similarity">
    <text evidence="2">Belongs to the mitochondrion-specific ribosomal protein mL40 family.</text>
</comment>
<evidence type="ECO:0000256" key="5">
    <source>
        <dbReference type="ARBA" id="ARBA00023128"/>
    </source>
</evidence>
<dbReference type="Proteomes" id="UP000274131">
    <property type="component" value="Unassembled WGS sequence"/>
</dbReference>
<dbReference type="GO" id="GO:0005762">
    <property type="term" value="C:mitochondrial large ribosomal subunit"/>
    <property type="evidence" value="ECO:0007669"/>
    <property type="project" value="InterPro"/>
</dbReference>
<evidence type="ECO:0000256" key="1">
    <source>
        <dbReference type="ARBA" id="ARBA00004173"/>
    </source>
</evidence>
<keyword evidence="6" id="KW-0687">Ribonucleoprotein</keyword>
<keyword evidence="4" id="KW-0689">Ribosomal protein</keyword>
<reference evidence="8 9" key="2">
    <citation type="submission" date="2018-10" db="EMBL/GenBank/DDBJ databases">
        <authorList>
            <consortium name="Pathogen Informatics"/>
        </authorList>
    </citation>
    <scope>NUCLEOTIDE SEQUENCE [LARGE SCALE GENOMIC DNA]</scope>
</reference>
<comment type="subcellular location">
    <subcellularLocation>
        <location evidence="1">Mitochondrion</location>
    </subcellularLocation>
</comment>
<dbReference type="Pfam" id="PF09812">
    <property type="entry name" value="MRP-L28"/>
    <property type="match status" value="1"/>
</dbReference>